<reference evidence="3" key="2">
    <citation type="journal article" date="2000" name="Genome Res.">
        <title>Normalization and subtraction of cap-trapper-selected cDNAs to prepare full-length cDNA libraries for rapid discovery of new genes.</title>
        <authorList>
            <person name="Carninci P."/>
            <person name="Shibata Y."/>
            <person name="Hayatsu N."/>
            <person name="Sugahara Y."/>
            <person name="Shibata K."/>
            <person name="Itoh M."/>
            <person name="Konno H."/>
            <person name="Okazaki Y."/>
            <person name="Muramatsu M."/>
            <person name="Hayashizaki Y."/>
        </authorList>
    </citation>
    <scope>NUCLEOTIDE SEQUENCE</scope>
    <source>
        <strain evidence="3">C57BL/6J</strain>
        <tissue evidence="3">Cerebellum</tissue>
    </source>
</reference>
<dbReference type="SUPFAM" id="SSF49830">
    <property type="entry name" value="ENV polyprotein, receptor-binding domain"/>
    <property type="match status" value="1"/>
</dbReference>
<feature type="region of interest" description="Disordered" evidence="1">
    <location>
        <begin position="239"/>
        <end position="262"/>
    </location>
</feature>
<protein>
    <submittedName>
        <fullName evidence="3">Uncharacterized protein</fullName>
    </submittedName>
</protein>
<dbReference type="InterPro" id="IPR018154">
    <property type="entry name" value="TLV/ENV_coat_polyprotein"/>
</dbReference>
<dbReference type="EMBL" id="AK082611">
    <property type="protein sequence ID" value="BAC38547.1"/>
    <property type="molecule type" value="mRNA"/>
</dbReference>
<organism evidence="3">
    <name type="scientific">Mus musculus</name>
    <name type="common">Mouse</name>
    <dbReference type="NCBI Taxonomy" id="10090"/>
    <lineage>
        <taxon>Eukaryota</taxon>
        <taxon>Metazoa</taxon>
        <taxon>Chordata</taxon>
        <taxon>Craniata</taxon>
        <taxon>Vertebrata</taxon>
        <taxon>Euteleostomi</taxon>
        <taxon>Mammalia</taxon>
        <taxon>Eutheria</taxon>
        <taxon>Euarchontoglires</taxon>
        <taxon>Glires</taxon>
        <taxon>Rodentia</taxon>
        <taxon>Myomorpha</taxon>
        <taxon>Muroidea</taxon>
        <taxon>Muridae</taxon>
        <taxon>Murinae</taxon>
        <taxon>Mus</taxon>
        <taxon>Mus</taxon>
    </lineage>
</organism>
<dbReference type="InterPro" id="IPR008981">
    <property type="entry name" value="FMuLV_rcpt-bd"/>
</dbReference>
<dbReference type="UCSC" id="uc008ofu.2">
    <property type="organism name" value="mouse"/>
</dbReference>
<sequence length="422" mass="47489">MDRSLTTLMMLVMTATARQAQTYQVFNYTWIIQNQAGDRVNSSSKIGAKPHWPELEVDICVLALGADAAWGTPDYYMPQLTAVNTGDKKTDPGCSSDIRRTALALHTGGIYVCPGTHRDRSLNYKCGYENDFYCASWGCETTGDTYWTPSSSWDYITVKRLHPNSKVTSPRKQPLNSYFSPNSSRQGWCNPLQIGFTTAARTADWTKREFSWGLRIYKEGTDWGLTFKIQLQKEIPNKHKASIGPNPQLHHPNSPNNPRLPGTSPPFPALGAYYNPISAHYPCGGGPPSSTDLLWSILNASALALLDKTQRDNTSEFEDCWMCFSASPSFYEGIALFGNFTLLSDARQLPFESVQLTLTKLSGKGGCVLGPDMLPLWPLLEICNNMFRGNKNRYSYLLAPNDTFFGMFHRPYMVHYYTRFYK</sequence>
<reference evidence="3" key="3">
    <citation type="journal article" date="2000" name="Genome Res.">
        <title>RIKEN integrated sequence analysis (RISA) system--384-format sequencing pipeline with 384 multicapillary sequencer.</title>
        <authorList>
            <person name="Shibata K."/>
            <person name="Itoh M."/>
            <person name="Aizawa K."/>
            <person name="Nagaoka S."/>
            <person name="Sasaki N."/>
            <person name="Carninci P."/>
            <person name="Konno H."/>
            <person name="Akiyama J."/>
            <person name="Nishi K."/>
            <person name="Kitsunai T."/>
            <person name="Tashiro H."/>
            <person name="Itoh M."/>
            <person name="Sumi N."/>
            <person name="Ishii Y."/>
            <person name="Nakamura S."/>
            <person name="Hazama M."/>
            <person name="Nishine T."/>
            <person name="Harada A."/>
            <person name="Yamamoto R."/>
            <person name="Matsumoto H."/>
            <person name="Sakaguchi S."/>
            <person name="Ikegami T."/>
            <person name="Kashiwagi K."/>
            <person name="Fujiwake S."/>
            <person name="Inoue K."/>
            <person name="Togawa Y."/>
            <person name="Izawa M."/>
            <person name="Ohara E."/>
            <person name="Watahiki M."/>
            <person name="Yoneda Y."/>
            <person name="Ishikawa T."/>
            <person name="Ozawa K."/>
            <person name="Tanaka T."/>
            <person name="Matsuura S."/>
            <person name="Kawai J."/>
            <person name="Okazaki Y."/>
            <person name="Muramatsu M."/>
            <person name="Inoue Y."/>
            <person name="Kira A."/>
            <person name="Hayashizaki Y."/>
        </authorList>
    </citation>
    <scope>NUCLEOTIDE SEQUENCE</scope>
    <source>
        <strain evidence="3">C57BL/6J</strain>
        <tissue evidence="3">Cerebellum</tissue>
    </source>
</reference>
<reference evidence="3" key="6">
    <citation type="submission" date="2002-04" db="EMBL/GenBank/DDBJ databases">
        <authorList>
            <person name="Adachi J."/>
            <person name="Aizawa K."/>
            <person name="Akimura T."/>
            <person name="Arakawa T."/>
            <person name="Bono H."/>
            <person name="Carninci P."/>
            <person name="Fukuda S."/>
            <person name="Furuno M."/>
            <person name="Hanagaki T."/>
            <person name="Hara A."/>
            <person name="Hashizume W."/>
            <person name="Hayashida K."/>
            <person name="Hayatsu N."/>
            <person name="Hiramoto K."/>
            <person name="Hiraoka T."/>
            <person name="Hirozane T."/>
            <person name="Hori F."/>
            <person name="Imotani K."/>
            <person name="Ishii Y."/>
            <person name="Itoh M."/>
            <person name="Kagawa I."/>
            <person name="Kasukawa T."/>
            <person name="Katoh H."/>
            <person name="Kawai J."/>
            <person name="Kojima Y."/>
            <person name="Kondo S."/>
            <person name="Konno H."/>
            <person name="Kouda M."/>
            <person name="Koya S."/>
            <person name="Kurihara C."/>
            <person name="Matsuyama T."/>
            <person name="Miyazaki A."/>
            <person name="Murata M."/>
            <person name="Nakamura M."/>
            <person name="Nishi K."/>
            <person name="Nomura K."/>
            <person name="Numazaki R."/>
            <person name="Ohno M."/>
            <person name="Ohsato N."/>
            <person name="Okazaki Y."/>
            <person name="Saito R."/>
            <person name="Saitoh H."/>
            <person name="Sakai C."/>
            <person name="Sakai K."/>
            <person name="Sakazume N."/>
            <person name="Sano H."/>
            <person name="Sasaki D."/>
            <person name="Shibata K."/>
            <person name="Shinagawa A."/>
            <person name="Shiraki T."/>
            <person name="Sogabe Y."/>
            <person name="Tagami M."/>
            <person name="Tagawa A."/>
            <person name="Takahashi F."/>
            <person name="Takaku-Akahira S."/>
            <person name="Takeda Y."/>
            <person name="Tanaka T."/>
            <person name="Tomaru A."/>
            <person name="Toya T."/>
            <person name="Yasunishi A."/>
            <person name="Muramatsu M."/>
            <person name="Hayashizaki Y."/>
        </authorList>
    </citation>
    <scope>NUCLEOTIDE SEQUENCE</scope>
    <source>
        <strain evidence="3">C57BL/6J</strain>
        <tissue evidence="3">Cerebellum</tissue>
    </source>
</reference>
<feature type="signal peptide" evidence="2">
    <location>
        <begin position="1"/>
        <end position="20"/>
    </location>
</feature>
<reference evidence="3" key="7">
    <citation type="journal article" date="2005" name="Science">
        <title>The Transcriptional Landscape of the Mammalian Genome.</title>
        <authorList>
            <consortium name="The FANTOM Consortium"/>
            <consortium name="Riken Genome Exploration Research Group and Genome Science Group (Genome Network Project Core Group)"/>
        </authorList>
    </citation>
    <scope>NUCLEOTIDE SEQUENCE</scope>
    <source>
        <strain evidence="3">C57BL/6J</strain>
        <tissue evidence="3">Cerebellum</tissue>
    </source>
</reference>
<reference evidence="3" key="1">
    <citation type="journal article" date="1999" name="Methods Enzymol.">
        <title>High-efficiency full-length cDNA cloning.</title>
        <authorList>
            <person name="Carninci P."/>
            <person name="Hayashizaki Y."/>
        </authorList>
    </citation>
    <scope>NUCLEOTIDE SEQUENCE</scope>
    <source>
        <strain evidence="3">C57BL/6J</strain>
        <tissue evidence="3">Cerebellum</tissue>
    </source>
</reference>
<accession>Q8BI48</accession>
<evidence type="ECO:0000313" key="3">
    <source>
        <dbReference type="EMBL" id="BAC38547.1"/>
    </source>
</evidence>
<dbReference type="AlphaFoldDB" id="Q8BI48"/>
<evidence type="ECO:0000256" key="1">
    <source>
        <dbReference type="SAM" id="MobiDB-lite"/>
    </source>
</evidence>
<dbReference type="Gene3D" id="3.90.310.10">
    <property type="entry name" value="ENV polyprotein, receptor-binding domain"/>
    <property type="match status" value="1"/>
</dbReference>
<dbReference type="Pfam" id="PF00429">
    <property type="entry name" value="TLV_coat"/>
    <property type="match status" value="1"/>
</dbReference>
<feature type="chain" id="PRO_5004303732" evidence="2">
    <location>
        <begin position="21"/>
        <end position="422"/>
    </location>
</feature>
<name>Q8BI48_MOUSE</name>
<reference evidence="3" key="8">
    <citation type="journal article" date="2005" name="Science">
        <title>Antisense Transcription in the Mammalian Transcriptome.</title>
        <authorList>
            <consortium name="RIKEN Genome Exploration Research Group and Genome Science Group (Genome Network Project Core Group) and the FANTOM Consortium"/>
        </authorList>
    </citation>
    <scope>NUCLEOTIDE SEQUENCE</scope>
    <source>
        <strain evidence="3">C57BL/6J</strain>
        <tissue evidence="3">Cerebellum</tissue>
    </source>
</reference>
<keyword evidence="2" id="KW-0732">Signal</keyword>
<reference evidence="3" key="4">
    <citation type="journal article" date="2001" name="Nature">
        <title>Functional annotation of a full-length mouse cDNA collection.</title>
        <authorList>
            <consortium name="The RIKEN Genome Exploration Research Group Phase II Team and the FANTOM Consortium"/>
        </authorList>
    </citation>
    <scope>NUCLEOTIDE SEQUENCE</scope>
    <source>
        <strain evidence="3">C57BL/6J</strain>
        <tissue evidence="3">Cerebellum</tissue>
    </source>
</reference>
<evidence type="ECO:0000256" key="2">
    <source>
        <dbReference type="SAM" id="SignalP"/>
    </source>
</evidence>
<reference evidence="3" key="5">
    <citation type="journal article" date="2002" name="Nature">
        <title>Analysis of the mouse transcriptome based on functional annotation of 60,770 full-length cDNAs.</title>
        <authorList>
            <consortium name="The FANTOM Consortium and the RIKEN Genome Exploration Research Group Phase I and II Team"/>
        </authorList>
    </citation>
    <scope>NUCLEOTIDE SEQUENCE</scope>
    <source>
        <strain evidence="3">C57BL/6J</strain>
        <tissue evidence="3">Cerebellum</tissue>
    </source>
</reference>
<proteinExistence type="evidence at transcript level"/>